<dbReference type="SUPFAM" id="SSF55729">
    <property type="entry name" value="Acyl-CoA N-acyltransferases (Nat)"/>
    <property type="match status" value="1"/>
</dbReference>
<proteinExistence type="predicted"/>
<gene>
    <name evidence="1" type="ORF">METZ01_LOCUS350528</name>
</gene>
<name>A0A382RIY5_9ZZZZ</name>
<accession>A0A382RIY5</accession>
<dbReference type="AlphaFoldDB" id="A0A382RIY5"/>
<evidence type="ECO:0000313" key="1">
    <source>
        <dbReference type="EMBL" id="SVC97674.1"/>
    </source>
</evidence>
<dbReference type="Gene3D" id="3.40.630.30">
    <property type="match status" value="1"/>
</dbReference>
<dbReference type="InterPro" id="IPR016181">
    <property type="entry name" value="Acyl_CoA_acyltransferase"/>
</dbReference>
<organism evidence="1">
    <name type="scientific">marine metagenome</name>
    <dbReference type="NCBI Taxonomy" id="408172"/>
    <lineage>
        <taxon>unclassified sequences</taxon>
        <taxon>metagenomes</taxon>
        <taxon>ecological metagenomes</taxon>
    </lineage>
</organism>
<evidence type="ECO:0008006" key="2">
    <source>
        <dbReference type="Google" id="ProtNLM"/>
    </source>
</evidence>
<sequence>MAEVIVKQAITEAEMAALRALRMAVFIEEQGVPEELESDALDALAYHAVACVDDAIIGTGRLLVLP</sequence>
<dbReference type="EMBL" id="UINC01122078">
    <property type="protein sequence ID" value="SVC97674.1"/>
    <property type="molecule type" value="Genomic_DNA"/>
</dbReference>
<reference evidence="1" key="1">
    <citation type="submission" date="2018-05" db="EMBL/GenBank/DDBJ databases">
        <authorList>
            <person name="Lanie J.A."/>
            <person name="Ng W.-L."/>
            <person name="Kazmierczak K.M."/>
            <person name="Andrzejewski T.M."/>
            <person name="Davidsen T.M."/>
            <person name="Wayne K.J."/>
            <person name="Tettelin H."/>
            <person name="Glass J.I."/>
            <person name="Rusch D."/>
            <person name="Podicherti R."/>
            <person name="Tsui H.-C.T."/>
            <person name="Winkler M.E."/>
        </authorList>
    </citation>
    <scope>NUCLEOTIDE SEQUENCE</scope>
</reference>
<protein>
    <recommendedName>
        <fullName evidence="2">N-acetyltransferase domain-containing protein</fullName>
    </recommendedName>
</protein>
<feature type="non-terminal residue" evidence="1">
    <location>
        <position position="66"/>
    </location>
</feature>